<proteinExistence type="predicted"/>
<evidence type="ECO:0000256" key="1">
    <source>
        <dbReference type="SAM" id="MobiDB-lite"/>
    </source>
</evidence>
<feature type="compositionally biased region" description="Polar residues" evidence="1">
    <location>
        <begin position="140"/>
        <end position="154"/>
    </location>
</feature>
<comment type="caution">
    <text evidence="2">The sequence shown here is derived from an EMBL/GenBank/DDBJ whole genome shotgun (WGS) entry which is preliminary data.</text>
</comment>
<feature type="region of interest" description="Disordered" evidence="1">
    <location>
        <begin position="138"/>
        <end position="166"/>
    </location>
</feature>
<evidence type="ECO:0000313" key="2">
    <source>
        <dbReference type="EMBL" id="KAF5840664.1"/>
    </source>
</evidence>
<protein>
    <recommendedName>
        <fullName evidence="4">Encoded protein</fullName>
    </recommendedName>
</protein>
<sequence length="166" mass="17541">MPACAFSCATAAEAPACSSCEQGAPCGGGSAQAKESSCANLGHRPGDCMYFCMHACFILRNFACSCFFPSLFLANLAHSFRTLSHRYDSPHRLVAMKAYENIQCVSMANLTCAAAHTTTSWSSLTFAKPISVARNARAPTHTSQSHLGNQATTHPSLLSVSSSPCP</sequence>
<organism evidence="2 3">
    <name type="scientific">Dunaliella salina</name>
    <name type="common">Green alga</name>
    <name type="synonym">Protococcus salinus</name>
    <dbReference type="NCBI Taxonomy" id="3046"/>
    <lineage>
        <taxon>Eukaryota</taxon>
        <taxon>Viridiplantae</taxon>
        <taxon>Chlorophyta</taxon>
        <taxon>core chlorophytes</taxon>
        <taxon>Chlorophyceae</taxon>
        <taxon>CS clade</taxon>
        <taxon>Chlamydomonadales</taxon>
        <taxon>Dunaliellaceae</taxon>
        <taxon>Dunaliella</taxon>
    </lineage>
</organism>
<evidence type="ECO:0000313" key="3">
    <source>
        <dbReference type="Proteomes" id="UP000815325"/>
    </source>
</evidence>
<accession>A0ABQ7H1C3</accession>
<gene>
    <name evidence="2" type="ORF">DUNSADRAFT_15907</name>
</gene>
<feature type="compositionally biased region" description="Low complexity" evidence="1">
    <location>
        <begin position="155"/>
        <end position="166"/>
    </location>
</feature>
<evidence type="ECO:0008006" key="4">
    <source>
        <dbReference type="Google" id="ProtNLM"/>
    </source>
</evidence>
<dbReference type="EMBL" id="MU069506">
    <property type="protein sequence ID" value="KAF5840664.1"/>
    <property type="molecule type" value="Genomic_DNA"/>
</dbReference>
<name>A0ABQ7H1C3_DUNSA</name>
<reference evidence="2" key="1">
    <citation type="submission" date="2017-08" db="EMBL/GenBank/DDBJ databases">
        <authorList>
            <person name="Polle J.E."/>
            <person name="Barry K."/>
            <person name="Cushman J."/>
            <person name="Schmutz J."/>
            <person name="Tran D."/>
            <person name="Hathwaick L.T."/>
            <person name="Yim W.C."/>
            <person name="Jenkins J."/>
            <person name="Mckie-Krisberg Z.M."/>
            <person name="Prochnik S."/>
            <person name="Lindquist E."/>
            <person name="Dockter R.B."/>
            <person name="Adam C."/>
            <person name="Molina H."/>
            <person name="Bunkerborg J."/>
            <person name="Jin E."/>
            <person name="Buchheim M."/>
            <person name="Magnuson J."/>
        </authorList>
    </citation>
    <scope>NUCLEOTIDE SEQUENCE</scope>
    <source>
        <strain evidence="2">CCAP 19/18</strain>
    </source>
</reference>
<keyword evidence="3" id="KW-1185">Reference proteome</keyword>
<dbReference type="Proteomes" id="UP000815325">
    <property type="component" value="Unassembled WGS sequence"/>
</dbReference>